<proteinExistence type="predicted"/>
<dbReference type="EMBL" id="GGEC01081222">
    <property type="protein sequence ID" value="MBX61706.1"/>
    <property type="molecule type" value="Transcribed_RNA"/>
</dbReference>
<feature type="region of interest" description="Disordered" evidence="1">
    <location>
        <begin position="28"/>
        <end position="51"/>
    </location>
</feature>
<organism evidence="2">
    <name type="scientific">Rhizophora mucronata</name>
    <name type="common">Asiatic mangrove</name>
    <dbReference type="NCBI Taxonomy" id="61149"/>
    <lineage>
        <taxon>Eukaryota</taxon>
        <taxon>Viridiplantae</taxon>
        <taxon>Streptophyta</taxon>
        <taxon>Embryophyta</taxon>
        <taxon>Tracheophyta</taxon>
        <taxon>Spermatophyta</taxon>
        <taxon>Magnoliopsida</taxon>
        <taxon>eudicotyledons</taxon>
        <taxon>Gunneridae</taxon>
        <taxon>Pentapetalae</taxon>
        <taxon>rosids</taxon>
        <taxon>fabids</taxon>
        <taxon>Malpighiales</taxon>
        <taxon>Rhizophoraceae</taxon>
        <taxon>Rhizophora</taxon>
    </lineage>
</organism>
<sequence length="51" mass="5934">MCKGTARRSESMRRVIWVLWKSTQDPKWGTNGSHKAEMPHYLKSANLRDTS</sequence>
<name>A0A2P2Q3Z9_RHIMU</name>
<protein>
    <submittedName>
        <fullName evidence="2">Uncharacterized protein</fullName>
    </submittedName>
</protein>
<reference evidence="2" key="1">
    <citation type="submission" date="2018-02" db="EMBL/GenBank/DDBJ databases">
        <title>Rhizophora mucronata_Transcriptome.</title>
        <authorList>
            <person name="Meera S.P."/>
            <person name="Sreeshan A."/>
            <person name="Augustine A."/>
        </authorList>
    </citation>
    <scope>NUCLEOTIDE SEQUENCE</scope>
    <source>
        <tissue evidence="2">Leaf</tissue>
    </source>
</reference>
<evidence type="ECO:0000256" key="1">
    <source>
        <dbReference type="SAM" id="MobiDB-lite"/>
    </source>
</evidence>
<evidence type="ECO:0000313" key="2">
    <source>
        <dbReference type="EMBL" id="MBX61706.1"/>
    </source>
</evidence>
<dbReference type="AlphaFoldDB" id="A0A2P2Q3Z9"/>
<accession>A0A2P2Q3Z9</accession>